<dbReference type="GO" id="GO:0006166">
    <property type="term" value="P:purine ribonucleoside salvage"/>
    <property type="evidence" value="ECO:0007669"/>
    <property type="project" value="UniProtKB-KW"/>
</dbReference>
<keyword evidence="11" id="KW-0460">Magnesium</keyword>
<comment type="pathway">
    <text evidence="2 11">Purine metabolism; AMP biosynthesis via salvage pathway; AMP from adenosine: step 1/1.</text>
</comment>
<dbReference type="GO" id="GO:0005524">
    <property type="term" value="F:ATP binding"/>
    <property type="evidence" value="ECO:0007669"/>
    <property type="project" value="UniProtKB-UniRule"/>
</dbReference>
<keyword evidence="5 11" id="KW-0808">Transferase</keyword>
<evidence type="ECO:0000256" key="10">
    <source>
        <dbReference type="PIRSR" id="PIRSR601805-1"/>
    </source>
</evidence>
<evidence type="ECO:0000256" key="8">
    <source>
        <dbReference type="ARBA" id="ARBA00022777"/>
    </source>
</evidence>
<dbReference type="InterPro" id="IPR001805">
    <property type="entry name" value="Adenokinase"/>
</dbReference>
<dbReference type="AlphaFoldDB" id="A0A9W8CIW1"/>
<evidence type="ECO:0000256" key="2">
    <source>
        <dbReference type="ARBA" id="ARBA00004801"/>
    </source>
</evidence>
<feature type="domain" description="Carbohydrate kinase PfkB" evidence="12">
    <location>
        <begin position="28"/>
        <end position="336"/>
    </location>
</feature>
<dbReference type="EMBL" id="JANBOH010000126">
    <property type="protein sequence ID" value="KAJ1645057.1"/>
    <property type="molecule type" value="Genomic_DNA"/>
</dbReference>
<organism evidence="13 14">
    <name type="scientific">Coemansia asiatica</name>
    <dbReference type="NCBI Taxonomy" id="1052880"/>
    <lineage>
        <taxon>Eukaryota</taxon>
        <taxon>Fungi</taxon>
        <taxon>Fungi incertae sedis</taxon>
        <taxon>Zoopagomycota</taxon>
        <taxon>Kickxellomycotina</taxon>
        <taxon>Kickxellomycetes</taxon>
        <taxon>Kickxellales</taxon>
        <taxon>Kickxellaceae</taxon>
        <taxon>Coemansia</taxon>
    </lineage>
</organism>
<dbReference type="PANTHER" id="PTHR45769">
    <property type="entry name" value="ADENOSINE KINASE"/>
    <property type="match status" value="1"/>
</dbReference>
<feature type="active site" description="Proton acceptor" evidence="10">
    <location>
        <position position="298"/>
    </location>
</feature>
<dbReference type="InterPro" id="IPR011611">
    <property type="entry name" value="PfkB_dom"/>
</dbReference>
<protein>
    <recommendedName>
        <fullName evidence="4 11">Adenosine kinase</fullName>
        <shortName evidence="11">AK</shortName>
        <ecNumber evidence="4 11">2.7.1.20</ecNumber>
    </recommendedName>
    <alternativeName>
        <fullName evidence="11">Adenosine 5'-phosphotransferase</fullName>
    </alternativeName>
</protein>
<sequence>METAYNGALVGFCNPLLDIVATVDAGSLEKYSLKTNDATLATLQQTPLFKELIETHRACLFPGGSGQNALHGAQLLLPANSTVFIGAVGQDKNADKLREAAKQAGLHTDYIVDNEKPTGTCALLITSGGNSMVADLSAAQSYQLKHTQRPEAWSLVSIASVIYVTGFFLAVSPETVRLVALNALANKHQTFALNVSAPSVVASHKSELLEILPLTDVLFGSSFEVQALCTALGLPVDPVLLVKRLASWPKRNGSLPRLVVFTADNGGVVVGSGDADTVSMCDAGKESSRIVDMNGAGDAFVAGFLAMTMQGFAVDLCVEAGVWMRSLVVQRFGASYPDGPLSFEPQGLRPTASI</sequence>
<evidence type="ECO:0000256" key="6">
    <source>
        <dbReference type="ARBA" id="ARBA00022726"/>
    </source>
</evidence>
<dbReference type="GO" id="GO:0044209">
    <property type="term" value="P:AMP salvage"/>
    <property type="evidence" value="ECO:0007669"/>
    <property type="project" value="UniProtKB-UniRule"/>
</dbReference>
<dbReference type="GO" id="GO:0005829">
    <property type="term" value="C:cytosol"/>
    <property type="evidence" value="ECO:0007669"/>
    <property type="project" value="TreeGrafter"/>
</dbReference>
<keyword evidence="14" id="KW-1185">Reference proteome</keyword>
<gene>
    <name evidence="13" type="primary">ADO1_1</name>
    <name evidence="13" type="ORF">LPJ64_003316</name>
</gene>
<dbReference type="Pfam" id="PF00294">
    <property type="entry name" value="PfkB"/>
    <property type="match status" value="1"/>
</dbReference>
<dbReference type="Proteomes" id="UP001145021">
    <property type="component" value="Unassembled WGS sequence"/>
</dbReference>
<evidence type="ECO:0000313" key="13">
    <source>
        <dbReference type="EMBL" id="KAJ1645057.1"/>
    </source>
</evidence>
<comment type="cofactor">
    <cofactor evidence="1 11">
        <name>Mg(2+)</name>
        <dbReference type="ChEBI" id="CHEBI:18420"/>
    </cofactor>
</comment>
<evidence type="ECO:0000256" key="11">
    <source>
        <dbReference type="RuleBase" id="RU368116"/>
    </source>
</evidence>
<dbReference type="GO" id="GO:0006144">
    <property type="term" value="P:purine nucleobase metabolic process"/>
    <property type="evidence" value="ECO:0007669"/>
    <property type="project" value="TreeGrafter"/>
</dbReference>
<evidence type="ECO:0000256" key="3">
    <source>
        <dbReference type="ARBA" id="ARBA00010688"/>
    </source>
</evidence>
<evidence type="ECO:0000256" key="9">
    <source>
        <dbReference type="ARBA" id="ARBA00022840"/>
    </source>
</evidence>
<evidence type="ECO:0000256" key="7">
    <source>
        <dbReference type="ARBA" id="ARBA00022741"/>
    </source>
</evidence>
<dbReference type="GO" id="GO:0005634">
    <property type="term" value="C:nucleus"/>
    <property type="evidence" value="ECO:0007669"/>
    <property type="project" value="TreeGrafter"/>
</dbReference>
<evidence type="ECO:0000256" key="4">
    <source>
        <dbReference type="ARBA" id="ARBA00012119"/>
    </source>
</evidence>
<comment type="catalytic activity">
    <reaction evidence="11">
        <text>adenosine + ATP = AMP + ADP + H(+)</text>
        <dbReference type="Rhea" id="RHEA:20824"/>
        <dbReference type="ChEBI" id="CHEBI:15378"/>
        <dbReference type="ChEBI" id="CHEBI:16335"/>
        <dbReference type="ChEBI" id="CHEBI:30616"/>
        <dbReference type="ChEBI" id="CHEBI:456215"/>
        <dbReference type="ChEBI" id="CHEBI:456216"/>
        <dbReference type="EC" id="2.7.1.20"/>
    </reaction>
</comment>
<evidence type="ECO:0000259" key="12">
    <source>
        <dbReference type="Pfam" id="PF00294"/>
    </source>
</evidence>
<accession>A0A9W8CIW1</accession>
<evidence type="ECO:0000313" key="14">
    <source>
        <dbReference type="Proteomes" id="UP001145021"/>
    </source>
</evidence>
<keyword evidence="9 11" id="KW-0067">ATP-binding</keyword>
<keyword evidence="7 11" id="KW-0547">Nucleotide-binding</keyword>
<dbReference type="GO" id="GO:0004001">
    <property type="term" value="F:adenosine kinase activity"/>
    <property type="evidence" value="ECO:0007669"/>
    <property type="project" value="UniProtKB-UniRule"/>
</dbReference>
<keyword evidence="6 11" id="KW-0660">Purine salvage</keyword>
<comment type="caution">
    <text evidence="13">The sequence shown here is derived from an EMBL/GenBank/DDBJ whole genome shotgun (WGS) entry which is preliminary data.</text>
</comment>
<dbReference type="PANTHER" id="PTHR45769:SF3">
    <property type="entry name" value="ADENOSINE KINASE"/>
    <property type="match status" value="1"/>
</dbReference>
<reference evidence="13" key="1">
    <citation type="submission" date="2022-07" db="EMBL/GenBank/DDBJ databases">
        <title>Phylogenomic reconstructions and comparative analyses of Kickxellomycotina fungi.</title>
        <authorList>
            <person name="Reynolds N.K."/>
            <person name="Stajich J.E."/>
            <person name="Barry K."/>
            <person name="Grigoriev I.V."/>
            <person name="Crous P."/>
            <person name="Smith M.E."/>
        </authorList>
    </citation>
    <scope>NUCLEOTIDE SEQUENCE</scope>
    <source>
        <strain evidence="13">NBRC 105413</strain>
    </source>
</reference>
<dbReference type="InterPro" id="IPR029056">
    <property type="entry name" value="Ribokinase-like"/>
</dbReference>
<evidence type="ECO:0000256" key="1">
    <source>
        <dbReference type="ARBA" id="ARBA00001946"/>
    </source>
</evidence>
<proteinExistence type="inferred from homology"/>
<dbReference type="Gene3D" id="3.30.1110.10">
    <property type="match status" value="1"/>
</dbReference>
<comment type="function">
    <text evidence="11">ATP dependent phosphorylation of adenosine and other related nucleoside analogs to monophosphate derivatives.</text>
</comment>
<dbReference type="CDD" id="cd01168">
    <property type="entry name" value="adenosine_kinase"/>
    <property type="match status" value="1"/>
</dbReference>
<evidence type="ECO:0000256" key="5">
    <source>
        <dbReference type="ARBA" id="ARBA00022679"/>
    </source>
</evidence>
<dbReference type="PRINTS" id="PR00989">
    <property type="entry name" value="ADENOKINASE"/>
</dbReference>
<dbReference type="SUPFAM" id="SSF53613">
    <property type="entry name" value="Ribokinase-like"/>
    <property type="match status" value="1"/>
</dbReference>
<keyword evidence="8 11" id="KW-0418">Kinase</keyword>
<comment type="similarity">
    <text evidence="3 11">Belongs to the carbohydrate kinase PfkB family.</text>
</comment>
<dbReference type="Gene3D" id="3.40.1190.20">
    <property type="match status" value="1"/>
</dbReference>
<dbReference type="EC" id="2.7.1.20" evidence="4 11"/>
<name>A0A9W8CIW1_9FUNG</name>